<dbReference type="Pfam" id="PF01399">
    <property type="entry name" value="PCI"/>
    <property type="match status" value="1"/>
</dbReference>
<feature type="region of interest" description="Disordered" evidence="8">
    <location>
        <begin position="1"/>
        <end position="30"/>
    </location>
</feature>
<dbReference type="PROSITE" id="PS50250">
    <property type="entry name" value="PCI"/>
    <property type="match status" value="1"/>
</dbReference>
<dbReference type="OrthoDB" id="194139at2759"/>
<comment type="subcellular location">
    <subcellularLocation>
        <location evidence="2">Cytoplasm</location>
    </subcellularLocation>
    <subcellularLocation>
        <location evidence="1">Nucleus</location>
    </subcellularLocation>
</comment>
<organism evidence="10 11">
    <name type="scientific">Entomortierella chlamydospora</name>
    <dbReference type="NCBI Taxonomy" id="101097"/>
    <lineage>
        <taxon>Eukaryota</taxon>
        <taxon>Fungi</taxon>
        <taxon>Fungi incertae sedis</taxon>
        <taxon>Mucoromycota</taxon>
        <taxon>Mortierellomycotina</taxon>
        <taxon>Mortierellomycetes</taxon>
        <taxon>Mortierellales</taxon>
        <taxon>Mortierellaceae</taxon>
        <taxon>Entomortierella</taxon>
    </lineage>
</organism>
<feature type="compositionally biased region" description="Gly residues" evidence="8">
    <location>
        <begin position="513"/>
        <end position="522"/>
    </location>
</feature>
<dbReference type="SMART" id="SM00088">
    <property type="entry name" value="PINT"/>
    <property type="match status" value="1"/>
</dbReference>
<dbReference type="EMBL" id="JAAAID010000151">
    <property type="protein sequence ID" value="KAG0021589.1"/>
    <property type="molecule type" value="Genomic_DNA"/>
</dbReference>
<evidence type="ECO:0000313" key="11">
    <source>
        <dbReference type="Proteomes" id="UP000703661"/>
    </source>
</evidence>
<dbReference type="Proteomes" id="UP000703661">
    <property type="component" value="Unassembled WGS sequence"/>
</dbReference>
<dbReference type="SMART" id="SM00753">
    <property type="entry name" value="PAM"/>
    <property type="match status" value="1"/>
</dbReference>
<gene>
    <name evidence="10" type="ORF">BGZ80_002111</name>
</gene>
<keyword evidence="11" id="KW-1185">Reference proteome</keyword>
<accession>A0A9P6T374</accession>
<evidence type="ECO:0000256" key="5">
    <source>
        <dbReference type="ARBA" id="ARBA00022490"/>
    </source>
</evidence>
<feature type="domain" description="PCI" evidence="9">
    <location>
        <begin position="255"/>
        <end position="417"/>
    </location>
</feature>
<evidence type="ECO:0000256" key="2">
    <source>
        <dbReference type="ARBA" id="ARBA00004496"/>
    </source>
</evidence>
<keyword evidence="7" id="KW-0539">Nucleus</keyword>
<evidence type="ECO:0000256" key="3">
    <source>
        <dbReference type="ARBA" id="ARBA00009318"/>
    </source>
</evidence>
<dbReference type="Pfam" id="PF08572">
    <property type="entry name" value="PRP3"/>
    <property type="match status" value="1"/>
</dbReference>
<evidence type="ECO:0000256" key="4">
    <source>
        <dbReference type="ARBA" id="ARBA00014879"/>
    </source>
</evidence>
<dbReference type="InterPro" id="IPR050871">
    <property type="entry name" value="26S_Proteasome/COP9_Components"/>
</dbReference>
<dbReference type="InterPro" id="IPR000717">
    <property type="entry name" value="PCI_dom"/>
</dbReference>
<feature type="compositionally biased region" description="Low complexity" evidence="8">
    <location>
        <begin position="496"/>
        <end position="512"/>
    </location>
</feature>
<dbReference type="InterPro" id="IPR036390">
    <property type="entry name" value="WH_DNA-bd_sf"/>
</dbReference>
<proteinExistence type="inferred from homology"/>
<dbReference type="Pfam" id="PF06544">
    <property type="entry name" value="Prp3_C"/>
    <property type="match status" value="1"/>
</dbReference>
<evidence type="ECO:0000256" key="1">
    <source>
        <dbReference type="ARBA" id="ARBA00004123"/>
    </source>
</evidence>
<dbReference type="AlphaFoldDB" id="A0A9P6T374"/>
<feature type="compositionally biased region" description="Low complexity" evidence="8">
    <location>
        <begin position="549"/>
        <end position="567"/>
    </location>
</feature>
<dbReference type="InterPro" id="IPR013881">
    <property type="entry name" value="Pre-mRNA_splic_Prp3_dom"/>
</dbReference>
<comment type="caution">
    <text evidence="10">The sequence shown here is derived from an EMBL/GenBank/DDBJ whole genome shotgun (WGS) entry which is preliminary data.</text>
</comment>
<feature type="region of interest" description="Disordered" evidence="8">
    <location>
        <begin position="549"/>
        <end position="582"/>
    </location>
</feature>
<feature type="region of interest" description="Disordered" evidence="8">
    <location>
        <begin position="496"/>
        <end position="522"/>
    </location>
</feature>
<protein>
    <recommendedName>
        <fullName evidence="4">COP9 signalosome complex subunit 2</fullName>
    </recommendedName>
</protein>
<sequence length="1023" mass="116429">MSDDDDFMMEEEEDEDYDFDYEDEDGEEPDVDLENKYYNAKGHKEDEPETALVEFQGVVDAETEKGDWGFKALKQMVKLSFKMGNYDKTLEYYEQLLPYTKTAVTRNYSEKSINNILDFISSSSDMVFMEKFYQTTLNALKDANNERLLVKTNLKLAKLWLDRKEYARLSKILRQLHASCQADDGTDDQRKGTHLLEIFALEIQMYTATKNSKKLKALYQQCLSVKSAIPHPRIMGVIRECGGKMHMSEKEWDQAQTDFFESFRNYDEAGSFQRIQVLKYLVLANMLMESQINPFDSQETKPYKKDPQIVAMTDLVSAYQRRDIREFEKILRNNRATIMDDPFIRAYIDDVLKNIRTQVLIRLIKPYTRIEIPFISRQLNIPAQDVEDLLVGLILDKKIAGHIDQVNQRLELQRQTTGTLRYNAMDKWSANLTTMYTANINKYFGKGVNLYWNVNTRQENHTTRDIVTMSKSAEEVNAMLAAAKARAQAAALALRARQQGQTQQPQAAAGAPTGTGAGAGAGAGLSATELVRQRAEAARARLQSLKAASATASATATTPAVAPPSSTQIQAQAPAPVDPRARGGLGVDLTSMISRDEHGNLIINAVTSGKTVKAPSFATAKINQKPEPKKELKILDVPEDFTDPEKNPYYDPNLAAAPRERKARPLKFAPKGKYKSIANQVRAEQRVEQLRKEIEERGQASLQDEDLLVKDGFTRREVLKGVEWWDAAFLPNKTYDDFTEGNVKIDTEDSLITRYIQHPIPIEPPNEAAHAASGKPRPLMLTTKERKKLRRQRRRELLKEKQDKIRLGLLPPDAPKVKLANMMRVLGQEAVLNPTEIEMKVRQQVAARLQGHLDMNAERKLTHEERKAKEQKKKEEDIAKGIHVSLYRINDLSHPQKKFKVDKNAEQLGLTGIVLMYPTFTIVVVEGGSKAINTYKKLMLRRIDWADNTRLDGTEVSEGTTDNKCLLVWEGQLRERQFKTFRFVKCRTDAQLKEKLARFGVQHYWDQALAFKEEDMLGAQVTL</sequence>
<evidence type="ECO:0000256" key="8">
    <source>
        <dbReference type="SAM" id="MobiDB-lite"/>
    </source>
</evidence>
<evidence type="ECO:0000256" key="7">
    <source>
        <dbReference type="ARBA" id="ARBA00023242"/>
    </source>
</evidence>
<dbReference type="Gene3D" id="1.25.40.570">
    <property type="match status" value="1"/>
</dbReference>
<evidence type="ECO:0000313" key="10">
    <source>
        <dbReference type="EMBL" id="KAG0021589.1"/>
    </source>
</evidence>
<name>A0A9P6T374_9FUNG</name>
<reference evidence="10" key="1">
    <citation type="journal article" date="2020" name="Fungal Divers.">
        <title>Resolving the Mortierellaceae phylogeny through synthesis of multi-gene phylogenetics and phylogenomics.</title>
        <authorList>
            <person name="Vandepol N."/>
            <person name="Liber J."/>
            <person name="Desiro A."/>
            <person name="Na H."/>
            <person name="Kennedy M."/>
            <person name="Barry K."/>
            <person name="Grigoriev I.V."/>
            <person name="Miller A.N."/>
            <person name="O'Donnell K."/>
            <person name="Stajich J.E."/>
            <person name="Bonito G."/>
        </authorList>
    </citation>
    <scope>NUCLEOTIDE SEQUENCE</scope>
    <source>
        <strain evidence="10">NRRL 2769</strain>
    </source>
</reference>
<dbReference type="CDD" id="cd24162">
    <property type="entry name" value="Prp3_C"/>
    <property type="match status" value="1"/>
</dbReference>
<dbReference type="GO" id="GO:0008180">
    <property type="term" value="C:COP9 signalosome"/>
    <property type="evidence" value="ECO:0007669"/>
    <property type="project" value="UniProtKB-KW"/>
</dbReference>
<evidence type="ECO:0000259" key="9">
    <source>
        <dbReference type="PROSITE" id="PS50250"/>
    </source>
</evidence>
<keyword evidence="5" id="KW-0963">Cytoplasm</keyword>
<keyword evidence="6" id="KW-0736">Signalosome</keyword>
<dbReference type="FunFam" id="1.25.40.570:FF:000011">
    <property type="entry name" value="COP9 signalosome complex subunit 2"/>
    <property type="match status" value="1"/>
</dbReference>
<dbReference type="GO" id="GO:0005737">
    <property type="term" value="C:cytoplasm"/>
    <property type="evidence" value="ECO:0007669"/>
    <property type="project" value="UniProtKB-SubCell"/>
</dbReference>
<comment type="similarity">
    <text evidence="3">Belongs to the CSN2 family.</text>
</comment>
<evidence type="ECO:0000256" key="6">
    <source>
        <dbReference type="ARBA" id="ARBA00022790"/>
    </source>
</evidence>
<dbReference type="InterPro" id="IPR010541">
    <property type="entry name" value="Prp3_C"/>
</dbReference>
<dbReference type="PANTHER" id="PTHR10678">
    <property type="entry name" value="26S PROTEASOME NON-ATPASE REGULATORY SUBUNIT 11/COP9 SIGNALOSOME COMPLEX SUBUNIT 2"/>
    <property type="match status" value="1"/>
</dbReference>
<dbReference type="SUPFAM" id="SSF46785">
    <property type="entry name" value="Winged helix' DNA-binding domain"/>
    <property type="match status" value="1"/>
</dbReference>